<dbReference type="Proteomes" id="UP001063166">
    <property type="component" value="Unassembled WGS sequence"/>
</dbReference>
<protein>
    <submittedName>
        <fullName evidence="2">Uncharacterized protein</fullName>
    </submittedName>
</protein>
<organism evidence="2 3">
    <name type="scientific">Lyophyllum shimeji</name>
    <name type="common">Hon-shimeji</name>
    <name type="synonym">Tricholoma shimeji</name>
    <dbReference type="NCBI Taxonomy" id="47721"/>
    <lineage>
        <taxon>Eukaryota</taxon>
        <taxon>Fungi</taxon>
        <taxon>Dikarya</taxon>
        <taxon>Basidiomycota</taxon>
        <taxon>Agaricomycotina</taxon>
        <taxon>Agaricomycetes</taxon>
        <taxon>Agaricomycetidae</taxon>
        <taxon>Agaricales</taxon>
        <taxon>Tricholomatineae</taxon>
        <taxon>Lyophyllaceae</taxon>
        <taxon>Lyophyllum</taxon>
    </lineage>
</organism>
<reference evidence="2" key="1">
    <citation type="submission" date="2022-07" db="EMBL/GenBank/DDBJ databases">
        <title>The genome of Lyophyllum shimeji provides insight into the initial evolution of ectomycorrhizal fungal genome.</title>
        <authorList>
            <person name="Kobayashi Y."/>
            <person name="Shibata T."/>
            <person name="Hirakawa H."/>
            <person name="Shigenobu S."/>
            <person name="Nishiyama T."/>
            <person name="Yamada A."/>
            <person name="Hasebe M."/>
            <person name="Kawaguchi M."/>
        </authorList>
    </citation>
    <scope>NUCLEOTIDE SEQUENCE</scope>
    <source>
        <strain evidence="2">AT787</strain>
    </source>
</reference>
<evidence type="ECO:0000256" key="1">
    <source>
        <dbReference type="SAM" id="MobiDB-lite"/>
    </source>
</evidence>
<evidence type="ECO:0000313" key="2">
    <source>
        <dbReference type="EMBL" id="GLB41343.1"/>
    </source>
</evidence>
<name>A0A9P3PTK8_LYOSH</name>
<evidence type="ECO:0000313" key="3">
    <source>
        <dbReference type="Proteomes" id="UP001063166"/>
    </source>
</evidence>
<feature type="region of interest" description="Disordered" evidence="1">
    <location>
        <begin position="82"/>
        <end position="111"/>
    </location>
</feature>
<dbReference type="AlphaFoldDB" id="A0A9P3PTK8"/>
<keyword evidence="3" id="KW-1185">Reference proteome</keyword>
<dbReference type="EMBL" id="BRPK01000009">
    <property type="protein sequence ID" value="GLB41343.1"/>
    <property type="molecule type" value="Genomic_DNA"/>
</dbReference>
<accession>A0A9P3PTK8</accession>
<comment type="caution">
    <text evidence="2">The sequence shown here is derived from an EMBL/GenBank/DDBJ whole genome shotgun (WGS) entry which is preliminary data.</text>
</comment>
<sequence>MTHVAFLLTLGVSDGKQPVLAIGPCGGSPRLPRLVAIQQIAVCEMRNTVIFRNSCGIRALDVILRLLLVTNESGGKLAGILPQSSSSSSSLAGKLKNIPPPSLPAFSLRRP</sequence>
<proteinExistence type="predicted"/>
<gene>
    <name evidence="2" type="ORF">LshimejAT787_0905580</name>
</gene>